<comment type="function">
    <text evidence="9">Regulates arginine biosynthesis genes.</text>
</comment>
<keyword evidence="7 9" id="KW-0238">DNA-binding</keyword>
<name>A0A1D8CZS8_CHLLM</name>
<dbReference type="Proteomes" id="UP000095185">
    <property type="component" value="Chromosome"/>
</dbReference>
<evidence type="ECO:0000256" key="4">
    <source>
        <dbReference type="ARBA" id="ARBA00021148"/>
    </source>
</evidence>
<dbReference type="EMBL" id="CP017305">
    <property type="protein sequence ID" value="AOS83641.1"/>
    <property type="molecule type" value="Genomic_DNA"/>
</dbReference>
<dbReference type="SUPFAM" id="SSF46785">
    <property type="entry name" value="Winged helix' DNA-binding domain"/>
    <property type="match status" value="1"/>
</dbReference>
<dbReference type="InterPro" id="IPR036390">
    <property type="entry name" value="WH_DNA-bd_sf"/>
</dbReference>
<dbReference type="PANTHER" id="PTHR34471:SF1">
    <property type="entry name" value="ARGININE REPRESSOR"/>
    <property type="match status" value="1"/>
</dbReference>
<evidence type="ECO:0000256" key="5">
    <source>
        <dbReference type="ARBA" id="ARBA00022490"/>
    </source>
</evidence>
<dbReference type="Gene3D" id="3.30.1360.40">
    <property type="match status" value="1"/>
</dbReference>
<dbReference type="SUPFAM" id="SSF55252">
    <property type="entry name" value="C-terminal domain of arginine repressor"/>
    <property type="match status" value="1"/>
</dbReference>
<evidence type="ECO:0000259" key="10">
    <source>
        <dbReference type="Pfam" id="PF01316"/>
    </source>
</evidence>
<reference evidence="12" key="1">
    <citation type="submission" date="2016-09" db="EMBL/GenBank/DDBJ databases">
        <title>Genome sequence of Chlorobaculum limnaeum.</title>
        <authorList>
            <person name="Liu Z."/>
            <person name="Tank M."/>
            <person name="Bryant D.A."/>
        </authorList>
    </citation>
    <scope>NUCLEOTIDE SEQUENCE [LARGE SCALE GENOMIC DNA]</scope>
    <source>
        <strain evidence="12">DSM 1677</strain>
    </source>
</reference>
<dbReference type="Pfam" id="PF01316">
    <property type="entry name" value="Arg_repressor"/>
    <property type="match status" value="1"/>
</dbReference>
<dbReference type="InterPro" id="IPR036251">
    <property type="entry name" value="Arg_repress_C_sf"/>
</dbReference>
<keyword evidence="8 9" id="KW-0804">Transcription</keyword>
<evidence type="ECO:0000256" key="2">
    <source>
        <dbReference type="ARBA" id="ARBA00005040"/>
    </source>
</evidence>
<dbReference type="GO" id="GO:1900079">
    <property type="term" value="P:regulation of arginine biosynthetic process"/>
    <property type="evidence" value="ECO:0007669"/>
    <property type="project" value="UniProtKB-UniRule"/>
</dbReference>
<organism evidence="12 13">
    <name type="scientific">Chlorobaculum limnaeum</name>
    <dbReference type="NCBI Taxonomy" id="274537"/>
    <lineage>
        <taxon>Bacteria</taxon>
        <taxon>Pseudomonadati</taxon>
        <taxon>Chlorobiota</taxon>
        <taxon>Chlorobiia</taxon>
        <taxon>Chlorobiales</taxon>
        <taxon>Chlorobiaceae</taxon>
        <taxon>Chlorobaculum</taxon>
    </lineage>
</organism>
<accession>A0A1D8CZS8</accession>
<dbReference type="Gene3D" id="1.10.10.10">
    <property type="entry name" value="Winged helix-like DNA-binding domain superfamily/Winged helix DNA-binding domain"/>
    <property type="match status" value="1"/>
</dbReference>
<dbReference type="GO" id="GO:0051259">
    <property type="term" value="P:protein complex oligomerization"/>
    <property type="evidence" value="ECO:0007669"/>
    <property type="project" value="InterPro"/>
</dbReference>
<evidence type="ECO:0000256" key="1">
    <source>
        <dbReference type="ARBA" id="ARBA00004496"/>
    </source>
</evidence>
<feature type="domain" description="Arginine repressor DNA-binding" evidence="10">
    <location>
        <begin position="1"/>
        <end position="68"/>
    </location>
</feature>
<keyword evidence="9" id="KW-0678">Repressor</keyword>
<dbReference type="KEGG" id="clz:BIU88_05445"/>
<keyword evidence="6 9" id="KW-0805">Transcription regulation</keyword>
<evidence type="ECO:0000313" key="13">
    <source>
        <dbReference type="Proteomes" id="UP000095185"/>
    </source>
</evidence>
<dbReference type="UniPathway" id="UPA00068"/>
<evidence type="ECO:0000256" key="7">
    <source>
        <dbReference type="ARBA" id="ARBA00023125"/>
    </source>
</evidence>
<evidence type="ECO:0000313" key="12">
    <source>
        <dbReference type="EMBL" id="AOS83641.1"/>
    </source>
</evidence>
<evidence type="ECO:0000256" key="6">
    <source>
        <dbReference type="ARBA" id="ARBA00023015"/>
    </source>
</evidence>
<evidence type="ECO:0000256" key="3">
    <source>
        <dbReference type="ARBA" id="ARBA00008316"/>
    </source>
</evidence>
<proteinExistence type="inferred from homology"/>
<dbReference type="GO" id="GO:0003677">
    <property type="term" value="F:DNA binding"/>
    <property type="evidence" value="ECO:0007669"/>
    <property type="project" value="UniProtKB-KW"/>
</dbReference>
<dbReference type="InterPro" id="IPR036388">
    <property type="entry name" value="WH-like_DNA-bd_sf"/>
</dbReference>
<dbReference type="GO" id="GO:0003700">
    <property type="term" value="F:DNA-binding transcription factor activity"/>
    <property type="evidence" value="ECO:0007669"/>
    <property type="project" value="UniProtKB-UniRule"/>
</dbReference>
<dbReference type="RefSeq" id="WP_069809397.1">
    <property type="nucleotide sequence ID" value="NZ_CP017305.1"/>
</dbReference>
<dbReference type="GO" id="GO:0006526">
    <property type="term" value="P:L-arginine biosynthetic process"/>
    <property type="evidence" value="ECO:0007669"/>
    <property type="project" value="UniProtKB-UniPathway"/>
</dbReference>
<dbReference type="Pfam" id="PF02863">
    <property type="entry name" value="Arg_repressor_C"/>
    <property type="match status" value="1"/>
</dbReference>
<dbReference type="GO" id="GO:0005737">
    <property type="term" value="C:cytoplasm"/>
    <property type="evidence" value="ECO:0007669"/>
    <property type="project" value="UniProtKB-SubCell"/>
</dbReference>
<keyword evidence="5 9" id="KW-0963">Cytoplasm</keyword>
<dbReference type="STRING" id="274537.BIU88_05445"/>
<keyword evidence="9" id="KW-0055">Arginine biosynthesis</keyword>
<dbReference type="InterPro" id="IPR020899">
    <property type="entry name" value="Arg_repress_C"/>
</dbReference>
<comment type="similarity">
    <text evidence="3 9">Belongs to the ArgR family.</text>
</comment>
<dbReference type="PANTHER" id="PTHR34471">
    <property type="entry name" value="ARGININE REPRESSOR"/>
    <property type="match status" value="1"/>
</dbReference>
<keyword evidence="9" id="KW-0028">Amino-acid biosynthesis</keyword>
<keyword evidence="13" id="KW-1185">Reference proteome</keyword>
<gene>
    <name evidence="9" type="primary">argR</name>
    <name evidence="12" type="ORF">BIU88_05445</name>
</gene>
<comment type="pathway">
    <text evidence="2 9">Amino-acid biosynthesis; L-arginine biosynthesis [regulation].</text>
</comment>
<dbReference type="AlphaFoldDB" id="A0A1D8CZS8"/>
<dbReference type="InterPro" id="IPR020900">
    <property type="entry name" value="Arg_repress_DNA-bd"/>
</dbReference>
<evidence type="ECO:0000256" key="9">
    <source>
        <dbReference type="HAMAP-Rule" id="MF_00173"/>
    </source>
</evidence>
<comment type="subcellular location">
    <subcellularLocation>
        <location evidence="1 9">Cytoplasm</location>
    </subcellularLocation>
</comment>
<dbReference type="OrthoDB" id="9807089at2"/>
<sequence length="149" mass="16098">MNKVGRQKKIRELIENAEISGQQELLGLLEKEGIVVAQATLSRDFAEMGIVRHRAADGGYRLAVPEEPQVDIIKGLVGMEVLSVASNENSIIVRTLPGRAHGVGSFLDRLANDDILGTIAGDDTVLVIPATVRKISSVKSYIQKILSQP</sequence>
<dbReference type="PRINTS" id="PR01467">
    <property type="entry name" value="ARGREPRESSOR"/>
</dbReference>
<dbReference type="InterPro" id="IPR001669">
    <property type="entry name" value="Arg_repress"/>
</dbReference>
<feature type="domain" description="Arginine repressor C-terminal" evidence="11">
    <location>
        <begin position="80"/>
        <end position="143"/>
    </location>
</feature>
<protein>
    <recommendedName>
        <fullName evidence="4 9">Arginine repressor</fullName>
    </recommendedName>
</protein>
<dbReference type="NCBIfam" id="TIGR01529">
    <property type="entry name" value="argR_whole"/>
    <property type="match status" value="1"/>
</dbReference>
<evidence type="ECO:0000256" key="8">
    <source>
        <dbReference type="ARBA" id="ARBA00023163"/>
    </source>
</evidence>
<dbReference type="GO" id="GO:0034618">
    <property type="term" value="F:arginine binding"/>
    <property type="evidence" value="ECO:0007669"/>
    <property type="project" value="InterPro"/>
</dbReference>
<evidence type="ECO:0000259" key="11">
    <source>
        <dbReference type="Pfam" id="PF02863"/>
    </source>
</evidence>
<dbReference type="HAMAP" id="MF_00173">
    <property type="entry name" value="Arg_repressor"/>
    <property type="match status" value="1"/>
</dbReference>